<gene>
    <name evidence="5" type="ORF">E6H02_01310</name>
</gene>
<evidence type="ECO:0000313" key="5">
    <source>
        <dbReference type="EMBL" id="TMJ16063.1"/>
    </source>
</evidence>
<accession>A0A537M720</accession>
<organism evidence="5 6">
    <name type="scientific">Candidatus Segetimicrobium genomatis</name>
    <dbReference type="NCBI Taxonomy" id="2569760"/>
    <lineage>
        <taxon>Bacteria</taxon>
        <taxon>Bacillati</taxon>
        <taxon>Candidatus Sysuimicrobiota</taxon>
        <taxon>Candidatus Sysuimicrobiia</taxon>
        <taxon>Candidatus Sysuimicrobiales</taxon>
        <taxon>Candidatus Segetimicrobiaceae</taxon>
        <taxon>Candidatus Segetimicrobium</taxon>
    </lineage>
</organism>
<dbReference type="PANTHER" id="PTHR30024:SF47">
    <property type="entry name" value="TAURINE-BINDING PERIPLASMIC PROTEIN"/>
    <property type="match status" value="1"/>
</dbReference>
<feature type="domain" description="SsuA/THI5-like" evidence="4">
    <location>
        <begin position="45"/>
        <end position="195"/>
    </location>
</feature>
<comment type="similarity">
    <text evidence="2">Belongs to the bacterial solute-binding protein SsuA/TauA family.</text>
</comment>
<dbReference type="InterPro" id="IPR015168">
    <property type="entry name" value="SsuA/THI5"/>
</dbReference>
<sequence length="216" mass="22574">MIVRRISIGVLTGLLMLSGVAPRGALGAARAQLHIRVVHVPVLIFAPLYVAIERGYFAQQGLEVELIGTPGGMSSFAVLASGRAEAVIGGLGAALFNAAARGLDFKVVGPVHLERPPVSTPLVISRRAFESGEIRSVKDLRGKKVSVNVIGSATEFWLYAALLKGSLTVNDVQMVAVNFPEVPAALANGAIAAGMLGEPMATLAEDRGQIVRLSEN</sequence>
<dbReference type="Gene3D" id="3.40.190.10">
    <property type="entry name" value="Periplasmic binding protein-like II"/>
    <property type="match status" value="2"/>
</dbReference>
<evidence type="ECO:0000313" key="6">
    <source>
        <dbReference type="Proteomes" id="UP000320393"/>
    </source>
</evidence>
<reference evidence="5 6" key="1">
    <citation type="journal article" date="2019" name="Nat. Microbiol.">
        <title>Mediterranean grassland soil C-N compound turnover is dependent on rainfall and depth, and is mediated by genomically divergent microorganisms.</title>
        <authorList>
            <person name="Diamond S."/>
            <person name="Andeer P.F."/>
            <person name="Li Z."/>
            <person name="Crits-Christoph A."/>
            <person name="Burstein D."/>
            <person name="Anantharaman K."/>
            <person name="Lane K.R."/>
            <person name="Thomas B.C."/>
            <person name="Pan C."/>
            <person name="Northen T.R."/>
            <person name="Banfield J.F."/>
        </authorList>
    </citation>
    <scope>NUCLEOTIDE SEQUENCE [LARGE SCALE GENOMIC DNA]</scope>
    <source>
        <strain evidence="5">NP_5</strain>
    </source>
</reference>
<dbReference type="Proteomes" id="UP000320393">
    <property type="component" value="Unassembled WGS sequence"/>
</dbReference>
<dbReference type="Pfam" id="PF09084">
    <property type="entry name" value="NMT1"/>
    <property type="match status" value="1"/>
</dbReference>
<evidence type="ECO:0000256" key="2">
    <source>
        <dbReference type="ARBA" id="ARBA00010742"/>
    </source>
</evidence>
<dbReference type="EMBL" id="VBAM01000033">
    <property type="protein sequence ID" value="TMJ16063.1"/>
    <property type="molecule type" value="Genomic_DNA"/>
</dbReference>
<dbReference type="GO" id="GO:0042597">
    <property type="term" value="C:periplasmic space"/>
    <property type="evidence" value="ECO:0007669"/>
    <property type="project" value="UniProtKB-SubCell"/>
</dbReference>
<evidence type="ECO:0000259" key="4">
    <source>
        <dbReference type="Pfam" id="PF09084"/>
    </source>
</evidence>
<dbReference type="AlphaFoldDB" id="A0A537M720"/>
<keyword evidence="3" id="KW-0732">Signal</keyword>
<feature type="non-terminal residue" evidence="5">
    <location>
        <position position="216"/>
    </location>
</feature>
<protein>
    <submittedName>
        <fullName evidence="5">ABC transporter substrate-binding protein</fullName>
    </submittedName>
</protein>
<name>A0A537M720_9BACT</name>
<evidence type="ECO:0000256" key="3">
    <source>
        <dbReference type="ARBA" id="ARBA00022729"/>
    </source>
</evidence>
<comment type="caution">
    <text evidence="5">The sequence shown here is derived from an EMBL/GenBank/DDBJ whole genome shotgun (WGS) entry which is preliminary data.</text>
</comment>
<dbReference type="SUPFAM" id="SSF53850">
    <property type="entry name" value="Periplasmic binding protein-like II"/>
    <property type="match status" value="1"/>
</dbReference>
<proteinExistence type="inferred from homology"/>
<evidence type="ECO:0000256" key="1">
    <source>
        <dbReference type="ARBA" id="ARBA00004418"/>
    </source>
</evidence>
<comment type="subcellular location">
    <subcellularLocation>
        <location evidence="1">Periplasm</location>
    </subcellularLocation>
</comment>
<dbReference type="PANTHER" id="PTHR30024">
    <property type="entry name" value="ALIPHATIC SULFONATES-BINDING PROTEIN-RELATED"/>
    <property type="match status" value="1"/>
</dbReference>